<dbReference type="Gene3D" id="3.30.70.330">
    <property type="match status" value="1"/>
</dbReference>
<keyword evidence="1" id="KW-0694">RNA-binding</keyword>
<dbReference type="InterPro" id="IPR000504">
    <property type="entry name" value="RRM_dom"/>
</dbReference>
<dbReference type="Proteomes" id="UP000887574">
    <property type="component" value="Unplaced"/>
</dbReference>
<proteinExistence type="predicted"/>
<dbReference type="CDD" id="cd00590">
    <property type="entry name" value="RRM_SF"/>
    <property type="match status" value="1"/>
</dbReference>
<keyword evidence="3" id="KW-1185">Reference proteome</keyword>
<dbReference type="InterPro" id="IPR012677">
    <property type="entry name" value="Nucleotide-bd_a/b_plait_sf"/>
</dbReference>
<dbReference type="SUPFAM" id="SSF54928">
    <property type="entry name" value="RNA-binding domain, RBD"/>
    <property type="match status" value="1"/>
</dbReference>
<organism evidence="3 4">
    <name type="scientific">Ditylenchus dipsaci</name>
    <dbReference type="NCBI Taxonomy" id="166011"/>
    <lineage>
        <taxon>Eukaryota</taxon>
        <taxon>Metazoa</taxon>
        <taxon>Ecdysozoa</taxon>
        <taxon>Nematoda</taxon>
        <taxon>Chromadorea</taxon>
        <taxon>Rhabditida</taxon>
        <taxon>Tylenchina</taxon>
        <taxon>Tylenchomorpha</taxon>
        <taxon>Sphaerularioidea</taxon>
        <taxon>Anguinidae</taxon>
        <taxon>Anguininae</taxon>
        <taxon>Ditylenchus</taxon>
    </lineage>
</organism>
<evidence type="ECO:0000313" key="4">
    <source>
        <dbReference type="WBParaSite" id="jg12445"/>
    </source>
</evidence>
<feature type="domain" description="RRM" evidence="2">
    <location>
        <begin position="4"/>
        <end position="75"/>
    </location>
</feature>
<evidence type="ECO:0000256" key="1">
    <source>
        <dbReference type="PROSITE-ProRule" id="PRU00176"/>
    </source>
</evidence>
<dbReference type="PROSITE" id="PS50102">
    <property type="entry name" value="RRM"/>
    <property type="match status" value="1"/>
</dbReference>
<dbReference type="AlphaFoldDB" id="A0A915CTF0"/>
<dbReference type="Pfam" id="PF00076">
    <property type="entry name" value="RRM_1"/>
    <property type="match status" value="1"/>
</dbReference>
<dbReference type="InterPro" id="IPR035979">
    <property type="entry name" value="RBD_domain_sf"/>
</dbReference>
<evidence type="ECO:0000313" key="3">
    <source>
        <dbReference type="Proteomes" id="UP000887574"/>
    </source>
</evidence>
<evidence type="ECO:0000259" key="2">
    <source>
        <dbReference type="PROSITE" id="PS50102"/>
    </source>
</evidence>
<dbReference type="GO" id="GO:0003723">
    <property type="term" value="F:RNA binding"/>
    <property type="evidence" value="ECO:0007669"/>
    <property type="project" value="UniProtKB-UniRule"/>
</dbReference>
<dbReference type="WBParaSite" id="jg12445">
    <property type="protein sequence ID" value="jg12445"/>
    <property type="gene ID" value="jg12445"/>
</dbReference>
<sequence length="83" mass="9086">MSSFGIVVDNLSNTVSENELKEEFSMYGPVKKINMQRKGSDCMATIEFDSDKARQSAIHCMNTRSSKVVLCTSTPLSSAVNCS</sequence>
<dbReference type="SMART" id="SM00360">
    <property type="entry name" value="RRM"/>
    <property type="match status" value="1"/>
</dbReference>
<name>A0A915CTF0_9BILA</name>
<accession>A0A915CTF0</accession>
<protein>
    <submittedName>
        <fullName evidence="4">RRM domain-containing protein</fullName>
    </submittedName>
</protein>
<reference evidence="4" key="1">
    <citation type="submission" date="2022-11" db="UniProtKB">
        <authorList>
            <consortium name="WormBaseParasite"/>
        </authorList>
    </citation>
    <scope>IDENTIFICATION</scope>
</reference>